<evidence type="ECO:0000313" key="5">
    <source>
        <dbReference type="Proteomes" id="UP001501183"/>
    </source>
</evidence>
<organism evidence="4 5">
    <name type="scientific">Rhodococcus olei</name>
    <dbReference type="NCBI Taxonomy" id="2161675"/>
    <lineage>
        <taxon>Bacteria</taxon>
        <taxon>Bacillati</taxon>
        <taxon>Actinomycetota</taxon>
        <taxon>Actinomycetes</taxon>
        <taxon>Mycobacteriales</taxon>
        <taxon>Nocardiaceae</taxon>
        <taxon>Rhodococcus</taxon>
    </lineage>
</organism>
<dbReference type="PROSITE" id="PS00061">
    <property type="entry name" value="ADH_SHORT"/>
    <property type="match status" value="1"/>
</dbReference>
<dbReference type="NCBIfam" id="NF009467">
    <property type="entry name" value="PRK12826.1-3"/>
    <property type="match status" value="1"/>
</dbReference>
<dbReference type="CDD" id="cd05233">
    <property type="entry name" value="SDR_c"/>
    <property type="match status" value="1"/>
</dbReference>
<dbReference type="SUPFAM" id="SSF51735">
    <property type="entry name" value="NAD(P)-binding Rossmann-fold domains"/>
    <property type="match status" value="1"/>
</dbReference>
<dbReference type="InterPro" id="IPR036291">
    <property type="entry name" value="NAD(P)-bd_dom_sf"/>
</dbReference>
<keyword evidence="2" id="KW-0560">Oxidoreductase</keyword>
<comment type="caution">
    <text evidence="4">The sequence shown here is derived from an EMBL/GenBank/DDBJ whole genome shotgun (WGS) entry which is preliminary data.</text>
</comment>
<dbReference type="PRINTS" id="PR00081">
    <property type="entry name" value="GDHRDH"/>
</dbReference>
<proteinExistence type="inferred from homology"/>
<dbReference type="Gene3D" id="3.40.50.720">
    <property type="entry name" value="NAD(P)-binding Rossmann-like Domain"/>
    <property type="match status" value="1"/>
</dbReference>
<dbReference type="InterPro" id="IPR023985">
    <property type="entry name" value="SDR_subfam_1"/>
</dbReference>
<dbReference type="PRINTS" id="PR00080">
    <property type="entry name" value="SDRFAMILY"/>
</dbReference>
<dbReference type="RefSeq" id="WP_345344888.1">
    <property type="nucleotide sequence ID" value="NZ_BAABFB010000036.1"/>
</dbReference>
<evidence type="ECO:0000256" key="2">
    <source>
        <dbReference type="ARBA" id="ARBA00023002"/>
    </source>
</evidence>
<keyword evidence="5" id="KW-1185">Reference proteome</keyword>
<dbReference type="NCBIfam" id="TIGR03971">
    <property type="entry name" value="SDR_subfam_1"/>
    <property type="match status" value="1"/>
</dbReference>
<dbReference type="EMBL" id="BAABFB010000036">
    <property type="protein sequence ID" value="GAA4478868.1"/>
    <property type="molecule type" value="Genomic_DNA"/>
</dbReference>
<dbReference type="Pfam" id="PF13561">
    <property type="entry name" value="adh_short_C2"/>
    <property type="match status" value="1"/>
</dbReference>
<name>A0ABP8NZV1_9NOCA</name>
<reference evidence="5" key="1">
    <citation type="journal article" date="2019" name="Int. J. Syst. Evol. Microbiol.">
        <title>The Global Catalogue of Microorganisms (GCM) 10K type strain sequencing project: providing services to taxonomists for standard genome sequencing and annotation.</title>
        <authorList>
            <consortium name="The Broad Institute Genomics Platform"/>
            <consortium name="The Broad Institute Genome Sequencing Center for Infectious Disease"/>
            <person name="Wu L."/>
            <person name="Ma J."/>
        </authorList>
    </citation>
    <scope>NUCLEOTIDE SEQUENCE [LARGE SCALE GENOMIC DNA]</scope>
    <source>
        <strain evidence="5">JCM 32206</strain>
    </source>
</reference>
<evidence type="ECO:0000313" key="4">
    <source>
        <dbReference type="EMBL" id="GAA4478868.1"/>
    </source>
</evidence>
<sequence>MGRVSGKVALITGAARGQGRSHAVRLAEEGADVFLVDACADIESVRYPLPTEADLKETAELVAATGRRAVSRVADVRSQEQMNSAVAEAVAEFGHVDIVCANAGIVGFAPTWEIAEDEWQDVIDVNLTGVFHTVKAVAPAMIEAGRGGSIVITSSIQAFRGSANIAHYNASKAGVMGLMRTLAGELGRAGIRVNTVNPSAVATPMLLNEATFGVFGPDLENPGPDDLWERSKARNVMDVGWVEPIDMSNAVLFLASDESRYITGASLPVDAGLLLQ</sequence>
<evidence type="ECO:0000256" key="3">
    <source>
        <dbReference type="ARBA" id="ARBA00023027"/>
    </source>
</evidence>
<evidence type="ECO:0000256" key="1">
    <source>
        <dbReference type="ARBA" id="ARBA00006484"/>
    </source>
</evidence>
<protein>
    <submittedName>
        <fullName evidence="4">Mycofactocin-coupled SDR family oxidoreductase</fullName>
    </submittedName>
</protein>
<dbReference type="PANTHER" id="PTHR24321">
    <property type="entry name" value="DEHYDROGENASES, SHORT CHAIN"/>
    <property type="match status" value="1"/>
</dbReference>
<dbReference type="InterPro" id="IPR002347">
    <property type="entry name" value="SDR_fam"/>
</dbReference>
<gene>
    <name evidence="4" type="ORF">GCM10023094_23160</name>
</gene>
<dbReference type="PANTHER" id="PTHR24321:SF8">
    <property type="entry name" value="ESTRADIOL 17-BETA-DEHYDROGENASE 8-RELATED"/>
    <property type="match status" value="1"/>
</dbReference>
<accession>A0ABP8NZV1</accession>
<keyword evidence="3" id="KW-0520">NAD</keyword>
<dbReference type="Proteomes" id="UP001501183">
    <property type="component" value="Unassembled WGS sequence"/>
</dbReference>
<dbReference type="InterPro" id="IPR020904">
    <property type="entry name" value="Sc_DH/Rdtase_CS"/>
</dbReference>
<comment type="similarity">
    <text evidence="1">Belongs to the short-chain dehydrogenases/reductases (SDR) family.</text>
</comment>